<keyword evidence="1" id="KW-0812">Transmembrane</keyword>
<proteinExistence type="predicted"/>
<dbReference type="AlphaFoldDB" id="A0A3M7QUZ3"/>
<keyword evidence="1" id="KW-1133">Transmembrane helix</keyword>
<name>A0A3M7QUZ3_BRAPC</name>
<dbReference type="Proteomes" id="UP000276133">
    <property type="component" value="Unassembled WGS sequence"/>
</dbReference>
<feature type="transmembrane region" description="Helical" evidence="1">
    <location>
        <begin position="221"/>
        <end position="245"/>
    </location>
</feature>
<dbReference type="EMBL" id="REGN01005052">
    <property type="protein sequence ID" value="RNA15039.1"/>
    <property type="molecule type" value="Genomic_DNA"/>
</dbReference>
<keyword evidence="1" id="KW-0472">Membrane</keyword>
<evidence type="ECO:0000313" key="2">
    <source>
        <dbReference type="EMBL" id="RNA15039.1"/>
    </source>
</evidence>
<organism evidence="2 3">
    <name type="scientific">Brachionus plicatilis</name>
    <name type="common">Marine rotifer</name>
    <name type="synonym">Brachionus muelleri</name>
    <dbReference type="NCBI Taxonomy" id="10195"/>
    <lineage>
        <taxon>Eukaryota</taxon>
        <taxon>Metazoa</taxon>
        <taxon>Spiralia</taxon>
        <taxon>Gnathifera</taxon>
        <taxon>Rotifera</taxon>
        <taxon>Eurotatoria</taxon>
        <taxon>Monogononta</taxon>
        <taxon>Pseudotrocha</taxon>
        <taxon>Ploima</taxon>
        <taxon>Brachionidae</taxon>
        <taxon>Brachionus</taxon>
    </lineage>
</organism>
<dbReference type="OrthoDB" id="10452041at2759"/>
<feature type="transmembrane region" description="Helical" evidence="1">
    <location>
        <begin position="133"/>
        <end position="156"/>
    </location>
</feature>
<keyword evidence="3" id="KW-1185">Reference proteome</keyword>
<accession>A0A3M7QUZ3</accession>
<protein>
    <submittedName>
        <fullName evidence="2">Uncharacterized protein</fullName>
    </submittedName>
</protein>
<sequence length="251" mass="28419">MAVQHNQNAYTNQTFLNDESQPPPYSSIFPFNSDQSQSKINEPVSSVPDLFQNSSEPISYDQLFLTNLPSQSQYALNTEPVVVRIESSMQTRLQKQFSLHFQKPYLIRHILFICLSSLTLISFQIVLMNYNAVLSQIASGLWAGFVNLITLMSAILTIKYSKTWLLIITIMIHFLCITMNLGALIVINCVAATRYSSCVRPNYKTDFVVNCEESNLKYGSIAMIVLGAACMFTLTTFFFKLIAVFNNSQRQ</sequence>
<comment type="caution">
    <text evidence="2">The sequence shown here is derived from an EMBL/GenBank/DDBJ whole genome shotgun (WGS) entry which is preliminary data.</text>
</comment>
<feature type="transmembrane region" description="Helical" evidence="1">
    <location>
        <begin position="163"/>
        <end position="187"/>
    </location>
</feature>
<gene>
    <name evidence="2" type="ORF">BpHYR1_017348</name>
</gene>
<evidence type="ECO:0000313" key="3">
    <source>
        <dbReference type="Proteomes" id="UP000276133"/>
    </source>
</evidence>
<evidence type="ECO:0000256" key="1">
    <source>
        <dbReference type="SAM" id="Phobius"/>
    </source>
</evidence>
<reference evidence="2 3" key="1">
    <citation type="journal article" date="2018" name="Sci. Rep.">
        <title>Genomic signatures of local adaptation to the degree of environmental predictability in rotifers.</title>
        <authorList>
            <person name="Franch-Gras L."/>
            <person name="Hahn C."/>
            <person name="Garcia-Roger E.M."/>
            <person name="Carmona M.J."/>
            <person name="Serra M."/>
            <person name="Gomez A."/>
        </authorList>
    </citation>
    <scope>NUCLEOTIDE SEQUENCE [LARGE SCALE GENOMIC DNA]</scope>
    <source>
        <strain evidence="2">HYR1</strain>
    </source>
</reference>
<feature type="transmembrane region" description="Helical" evidence="1">
    <location>
        <begin position="105"/>
        <end position="127"/>
    </location>
</feature>